<dbReference type="OrthoDB" id="1918363at2759"/>
<dbReference type="Proteomes" id="UP000799118">
    <property type="component" value="Unassembled WGS sequence"/>
</dbReference>
<accession>A0A6A4HSU6</accession>
<protein>
    <submittedName>
        <fullName evidence="1">Uncharacterized protein</fullName>
    </submittedName>
</protein>
<dbReference type="AlphaFoldDB" id="A0A6A4HSU6"/>
<evidence type="ECO:0000313" key="1">
    <source>
        <dbReference type="EMBL" id="KAE9401033.1"/>
    </source>
</evidence>
<dbReference type="EMBL" id="ML769450">
    <property type="protein sequence ID" value="KAE9401033.1"/>
    <property type="molecule type" value="Genomic_DNA"/>
</dbReference>
<name>A0A6A4HSU6_9AGAR</name>
<organism evidence="1 2">
    <name type="scientific">Gymnopus androsaceus JB14</name>
    <dbReference type="NCBI Taxonomy" id="1447944"/>
    <lineage>
        <taxon>Eukaryota</taxon>
        <taxon>Fungi</taxon>
        <taxon>Dikarya</taxon>
        <taxon>Basidiomycota</taxon>
        <taxon>Agaricomycotina</taxon>
        <taxon>Agaricomycetes</taxon>
        <taxon>Agaricomycetidae</taxon>
        <taxon>Agaricales</taxon>
        <taxon>Marasmiineae</taxon>
        <taxon>Omphalotaceae</taxon>
        <taxon>Gymnopus</taxon>
    </lineage>
</organism>
<gene>
    <name evidence="1" type="ORF">BT96DRAFT_919019</name>
</gene>
<evidence type="ECO:0000313" key="2">
    <source>
        <dbReference type="Proteomes" id="UP000799118"/>
    </source>
</evidence>
<sequence length="148" mass="16521">MDPKEALQYVYILPLSSDSTSPVGQEQLEAAWELVRRIIVLGNSGPSTNANGNTNSVLAWEELVGGVRPDGTRFVSPFLSFLSCSFTQKNLVWCPPESPSPSPPISILSLLKFPFIRYPLIANPLLHHNHSQFYRFPSPFQRPSSRSH</sequence>
<keyword evidence="2" id="KW-1185">Reference proteome</keyword>
<reference evidence="1" key="1">
    <citation type="journal article" date="2019" name="Environ. Microbiol.">
        <title>Fungal ecological strategies reflected in gene transcription - a case study of two litter decomposers.</title>
        <authorList>
            <person name="Barbi F."/>
            <person name="Kohler A."/>
            <person name="Barry K."/>
            <person name="Baskaran P."/>
            <person name="Daum C."/>
            <person name="Fauchery L."/>
            <person name="Ihrmark K."/>
            <person name="Kuo A."/>
            <person name="LaButti K."/>
            <person name="Lipzen A."/>
            <person name="Morin E."/>
            <person name="Grigoriev I.V."/>
            <person name="Henrissat B."/>
            <person name="Lindahl B."/>
            <person name="Martin F."/>
        </authorList>
    </citation>
    <scope>NUCLEOTIDE SEQUENCE</scope>
    <source>
        <strain evidence="1">JB14</strain>
    </source>
</reference>
<proteinExistence type="predicted"/>